<keyword evidence="7" id="KW-1185">Reference proteome</keyword>
<keyword evidence="3" id="KW-0732">Signal</keyword>
<dbReference type="GO" id="GO:0019290">
    <property type="term" value="P:siderophore biosynthetic process"/>
    <property type="evidence" value="ECO:0007669"/>
    <property type="project" value="InterPro"/>
</dbReference>
<evidence type="ECO:0000256" key="3">
    <source>
        <dbReference type="SAM" id="SignalP"/>
    </source>
</evidence>
<sequence>MTRSLAGAPLAAAAAHAEAALAVHAPDLVDAFLAALPGAADTVGRRLRGALVREGLAADAGGGRHHAFGRVEYDRAGAADPAELLPAGLPGNATGFAAELRNAVVNLAIAQARAATHPVTGDDPDADALRLERLAVAGHNLHPCGRTRLGWDTTDVLAHDLEAGHTTIGFVAVRADAHSGDDLGAALAAAYPELPAAPPGYRLQPVHPWQRDTVLPERHGDLLRAGTVRILDARLPAAPTAALRTLLLPPAADGRRHYAKVSLDIQVTSTRRSISVASTRNGPAVARLLAAMLADDPDGHRLLLMAETAGAAVPAGTGRDMSAILRDGLTGRLHPGERAVPGSALPELAAGLVTASGLGPRGWLSAYARLLLPPLLRLTARGAALEAHLQNCLPTFVDGRPHRLAVRDFAGLRLHPGRLAAAGHTVALWPGSVVATGDADVLRAKLGYTALQAHLGELIIRLGAAHGLDEAAAWREVRAAVDDTYAGLDDTYAGLGGAARADHAAFTAPTMAHKALVRMRLHGDGDAYVPVPNPLHARA</sequence>
<dbReference type="GO" id="GO:0016881">
    <property type="term" value="F:acid-amino acid ligase activity"/>
    <property type="evidence" value="ECO:0007669"/>
    <property type="project" value="UniProtKB-ARBA"/>
</dbReference>
<dbReference type="Proteomes" id="UP000292564">
    <property type="component" value="Unassembled WGS sequence"/>
</dbReference>
<dbReference type="PANTHER" id="PTHR34384:SF5">
    <property type="entry name" value="L-2,3-DIAMINOPROPANOATE--CITRATE LIGASE"/>
    <property type="match status" value="1"/>
</dbReference>
<dbReference type="InterPro" id="IPR007310">
    <property type="entry name" value="Aerobactin_biosyn_IucA/IucC_N"/>
</dbReference>
<evidence type="ECO:0000259" key="4">
    <source>
        <dbReference type="Pfam" id="PF04183"/>
    </source>
</evidence>
<dbReference type="EMBL" id="SHKY01000001">
    <property type="protein sequence ID" value="RZU54252.1"/>
    <property type="molecule type" value="Genomic_DNA"/>
</dbReference>
<dbReference type="Pfam" id="PF06276">
    <property type="entry name" value="FhuF"/>
    <property type="match status" value="1"/>
</dbReference>
<feature type="domain" description="Aerobactin siderophore biosynthesis IucA/IucC N-terminal" evidence="4">
    <location>
        <begin position="128"/>
        <end position="345"/>
    </location>
</feature>
<feature type="domain" description="Aerobactin siderophore biosynthesis IucA/IucC-like C-terminal" evidence="5">
    <location>
        <begin position="363"/>
        <end position="528"/>
    </location>
</feature>
<dbReference type="PANTHER" id="PTHR34384">
    <property type="entry name" value="L-2,3-DIAMINOPROPANOATE--CITRATE LIGASE"/>
    <property type="match status" value="1"/>
</dbReference>
<protein>
    <submittedName>
        <fullName evidence="6">Siderophore synthetase component</fullName>
    </submittedName>
</protein>
<comment type="similarity">
    <text evidence="2">Belongs to the IucA/IucC family.</text>
</comment>
<comment type="caution">
    <text evidence="6">The sequence shown here is derived from an EMBL/GenBank/DDBJ whole genome shotgun (WGS) entry which is preliminary data.</text>
</comment>
<dbReference type="Gene3D" id="1.10.510.40">
    <property type="match status" value="1"/>
</dbReference>
<dbReference type="InterPro" id="IPR037455">
    <property type="entry name" value="LucA/IucC-like"/>
</dbReference>
<dbReference type="Pfam" id="PF04183">
    <property type="entry name" value="IucA_IucC"/>
    <property type="match status" value="1"/>
</dbReference>
<evidence type="ECO:0000256" key="1">
    <source>
        <dbReference type="ARBA" id="ARBA00004924"/>
    </source>
</evidence>
<reference evidence="6 7" key="1">
    <citation type="submission" date="2019-02" db="EMBL/GenBank/DDBJ databases">
        <title>Sequencing the genomes of 1000 actinobacteria strains.</title>
        <authorList>
            <person name="Klenk H.-P."/>
        </authorList>
    </citation>
    <scope>NUCLEOTIDE SEQUENCE [LARGE SCALE GENOMIC DNA]</scope>
    <source>
        <strain evidence="6 7">DSM 45162</strain>
    </source>
</reference>
<dbReference type="InterPro" id="IPR022770">
    <property type="entry name" value="IucA/IucC-like_C"/>
</dbReference>
<dbReference type="AlphaFoldDB" id="A0A4Q7ZSR8"/>
<dbReference type="RefSeq" id="WP_130512634.1">
    <property type="nucleotide sequence ID" value="NZ_SHKY01000001.1"/>
</dbReference>
<accession>A0A4Q7ZSR8</accession>
<organism evidence="6 7">
    <name type="scientific">Krasilnikovia cinnamomea</name>
    <dbReference type="NCBI Taxonomy" id="349313"/>
    <lineage>
        <taxon>Bacteria</taxon>
        <taxon>Bacillati</taxon>
        <taxon>Actinomycetota</taxon>
        <taxon>Actinomycetes</taxon>
        <taxon>Micromonosporales</taxon>
        <taxon>Micromonosporaceae</taxon>
        <taxon>Krasilnikovia</taxon>
    </lineage>
</organism>
<evidence type="ECO:0000313" key="7">
    <source>
        <dbReference type="Proteomes" id="UP000292564"/>
    </source>
</evidence>
<name>A0A4Q7ZSR8_9ACTN</name>
<comment type="pathway">
    <text evidence="1">Siderophore biosynthesis.</text>
</comment>
<feature type="signal peptide" evidence="3">
    <location>
        <begin position="1"/>
        <end position="19"/>
    </location>
</feature>
<feature type="chain" id="PRO_5039487108" evidence="3">
    <location>
        <begin position="20"/>
        <end position="539"/>
    </location>
</feature>
<gene>
    <name evidence="6" type="ORF">EV385_6200</name>
</gene>
<proteinExistence type="inferred from homology"/>
<evidence type="ECO:0000313" key="6">
    <source>
        <dbReference type="EMBL" id="RZU54252.1"/>
    </source>
</evidence>
<dbReference type="OrthoDB" id="495728at2"/>
<evidence type="ECO:0000259" key="5">
    <source>
        <dbReference type="Pfam" id="PF06276"/>
    </source>
</evidence>
<evidence type="ECO:0000256" key="2">
    <source>
        <dbReference type="ARBA" id="ARBA00007832"/>
    </source>
</evidence>